<comment type="caution">
    <text evidence="4">The sequence shown here is derived from an EMBL/GenBank/DDBJ whole genome shotgun (WGS) entry which is preliminary data.</text>
</comment>
<feature type="signal peptide" evidence="2">
    <location>
        <begin position="1"/>
        <end position="38"/>
    </location>
</feature>
<evidence type="ECO:0000256" key="2">
    <source>
        <dbReference type="SAM" id="SignalP"/>
    </source>
</evidence>
<evidence type="ECO:0000256" key="1">
    <source>
        <dbReference type="SAM" id="Phobius"/>
    </source>
</evidence>
<dbReference type="Gene3D" id="2.60.40.10">
    <property type="entry name" value="Immunoglobulins"/>
    <property type="match status" value="1"/>
</dbReference>
<keyword evidence="1" id="KW-1133">Transmembrane helix</keyword>
<dbReference type="InterPro" id="IPR013783">
    <property type="entry name" value="Ig-like_fold"/>
</dbReference>
<evidence type="ECO:0000259" key="3">
    <source>
        <dbReference type="Pfam" id="PF01345"/>
    </source>
</evidence>
<gene>
    <name evidence="4" type="ORF">GCM10023214_22700</name>
</gene>
<dbReference type="Proteomes" id="UP001500192">
    <property type="component" value="Unassembled WGS sequence"/>
</dbReference>
<keyword evidence="1" id="KW-0812">Transmembrane</keyword>
<dbReference type="RefSeq" id="WP_346053687.1">
    <property type="nucleotide sequence ID" value="NZ_BAABIB010000054.1"/>
</dbReference>
<feature type="chain" id="PRO_5045162273" description="DUF11 domain-containing protein" evidence="2">
    <location>
        <begin position="39"/>
        <end position="499"/>
    </location>
</feature>
<proteinExistence type="predicted"/>
<dbReference type="InterPro" id="IPR047589">
    <property type="entry name" value="DUF11_rpt"/>
</dbReference>
<feature type="domain" description="DUF11" evidence="3">
    <location>
        <begin position="349"/>
        <end position="462"/>
    </location>
</feature>
<keyword evidence="1" id="KW-0472">Membrane</keyword>
<dbReference type="NCBIfam" id="TIGR01451">
    <property type="entry name" value="B_ant_repeat"/>
    <property type="match status" value="1"/>
</dbReference>
<protein>
    <recommendedName>
        <fullName evidence="3">DUF11 domain-containing protein</fullName>
    </recommendedName>
</protein>
<feature type="transmembrane region" description="Helical" evidence="1">
    <location>
        <begin position="468"/>
        <end position="490"/>
    </location>
</feature>
<evidence type="ECO:0000313" key="4">
    <source>
        <dbReference type="EMBL" id="GAA5159808.1"/>
    </source>
</evidence>
<dbReference type="EMBL" id="BAABIB010000054">
    <property type="protein sequence ID" value="GAA5159808.1"/>
    <property type="molecule type" value="Genomic_DNA"/>
</dbReference>
<reference evidence="5" key="1">
    <citation type="journal article" date="2019" name="Int. J. Syst. Evol. Microbiol.">
        <title>The Global Catalogue of Microorganisms (GCM) 10K type strain sequencing project: providing services to taxonomists for standard genome sequencing and annotation.</title>
        <authorList>
            <consortium name="The Broad Institute Genomics Platform"/>
            <consortium name="The Broad Institute Genome Sequencing Center for Infectious Disease"/>
            <person name="Wu L."/>
            <person name="Ma J."/>
        </authorList>
    </citation>
    <scope>NUCLEOTIDE SEQUENCE [LARGE SCALE GENOMIC DNA]</scope>
    <source>
        <strain evidence="5">JCM 18054</strain>
    </source>
</reference>
<accession>A0ABP9QCY8</accession>
<dbReference type="Pfam" id="PF01345">
    <property type="entry name" value="DUF11"/>
    <property type="match status" value="1"/>
</dbReference>
<name>A0ABP9QCY8_9PSEU</name>
<keyword evidence="5" id="KW-1185">Reference proteome</keyword>
<sequence length="499" mass="50231">MPSVRKYLKRWAGLAVTALLAGGVTAGFALGAAQTATAATGSCVLSPGAAPSVYAGDYTLLTFAVGAGTSDCDVAPGDTVNITLPAGVQTVGGAYTSNFDDGLWNCTFSPQNERQTATCTPSVALHMAPGQLAGVFLPVLVPASTAAGTYDTTATSSFGQTVTNTVTVKICPDNAQATRVDLNEVLRSAAANGGGGTATLTRQDGPAVRAAGSCVLAPAAGPTVYAGDYALLAFQVSAGTSNCVVDPGDTVTITLPAGVENVPGAFTSSFDDGLWKCTFSPQTDRQTATCTPTTSIDMPVGAVAGIFLPVYIPANTPVGTYPATATSSFGQTATDPVTVRTCAPAPQVDLAITKAVDKSQAAPGDRLTYTLNVHNNSTTESSGWTVTDRLPDGVTGPWVASAGCSVNDADRVLTCLGGALAAGADTAITVTGTVDGSVQMVYNTAVVHGNELDPDTGNDTSNEVLTEVVPLLSAGLAAAVAGLAGGGYLIRRRRTAHRH</sequence>
<keyword evidence="2" id="KW-0732">Signal</keyword>
<organism evidence="4 5">
    <name type="scientific">Amycolatopsis dongchuanensis</name>
    <dbReference type="NCBI Taxonomy" id="1070866"/>
    <lineage>
        <taxon>Bacteria</taxon>
        <taxon>Bacillati</taxon>
        <taxon>Actinomycetota</taxon>
        <taxon>Actinomycetes</taxon>
        <taxon>Pseudonocardiales</taxon>
        <taxon>Pseudonocardiaceae</taxon>
        <taxon>Amycolatopsis</taxon>
    </lineage>
</organism>
<dbReference type="InterPro" id="IPR001434">
    <property type="entry name" value="OmcB-like_DUF11"/>
</dbReference>
<evidence type="ECO:0000313" key="5">
    <source>
        <dbReference type="Proteomes" id="UP001500192"/>
    </source>
</evidence>